<evidence type="ECO:0000313" key="3">
    <source>
        <dbReference type="Proteomes" id="UP001153269"/>
    </source>
</evidence>
<feature type="compositionally biased region" description="Polar residues" evidence="1">
    <location>
        <begin position="55"/>
        <end position="65"/>
    </location>
</feature>
<proteinExistence type="predicted"/>
<keyword evidence="3" id="KW-1185">Reference proteome</keyword>
<evidence type="ECO:0000256" key="1">
    <source>
        <dbReference type="SAM" id="MobiDB-lite"/>
    </source>
</evidence>
<accession>A0A9N7UW64</accession>
<sequence length="179" mass="19579">MKYQSLADRSSGELCSHRAEKGRNQEGIGETRGRRQKAEVISRAETRQAGRGPTGSATGDQSGENTLEVRHNTRQSGTEAETGAGLNAARAVTGVESWPDEEVWLIGRVEKRQIRARCGRTMDYDCGSRIRGRNGGSSMADSISCGLIVLVMADPVSRWHHIMVVDHDRGRQLDNDCGL</sequence>
<dbReference type="AlphaFoldDB" id="A0A9N7UW64"/>
<dbReference type="Proteomes" id="UP001153269">
    <property type="component" value="Unassembled WGS sequence"/>
</dbReference>
<protein>
    <submittedName>
        <fullName evidence="2">Uncharacterized protein</fullName>
    </submittedName>
</protein>
<organism evidence="2 3">
    <name type="scientific">Pleuronectes platessa</name>
    <name type="common">European plaice</name>
    <dbReference type="NCBI Taxonomy" id="8262"/>
    <lineage>
        <taxon>Eukaryota</taxon>
        <taxon>Metazoa</taxon>
        <taxon>Chordata</taxon>
        <taxon>Craniata</taxon>
        <taxon>Vertebrata</taxon>
        <taxon>Euteleostomi</taxon>
        <taxon>Actinopterygii</taxon>
        <taxon>Neopterygii</taxon>
        <taxon>Teleostei</taxon>
        <taxon>Neoteleostei</taxon>
        <taxon>Acanthomorphata</taxon>
        <taxon>Carangaria</taxon>
        <taxon>Pleuronectiformes</taxon>
        <taxon>Pleuronectoidei</taxon>
        <taxon>Pleuronectidae</taxon>
        <taxon>Pleuronectes</taxon>
    </lineage>
</organism>
<reference evidence="2" key="1">
    <citation type="submission" date="2020-03" db="EMBL/GenBank/DDBJ databases">
        <authorList>
            <person name="Weist P."/>
        </authorList>
    </citation>
    <scope>NUCLEOTIDE SEQUENCE</scope>
</reference>
<feature type="compositionally biased region" description="Basic and acidic residues" evidence="1">
    <location>
        <begin position="15"/>
        <end position="48"/>
    </location>
</feature>
<evidence type="ECO:0000313" key="2">
    <source>
        <dbReference type="EMBL" id="CAB1437876.1"/>
    </source>
</evidence>
<gene>
    <name evidence="2" type="ORF">PLEPLA_LOCUS25868</name>
</gene>
<dbReference type="EMBL" id="CADEAL010002081">
    <property type="protein sequence ID" value="CAB1437876.1"/>
    <property type="molecule type" value="Genomic_DNA"/>
</dbReference>
<feature type="region of interest" description="Disordered" evidence="1">
    <location>
        <begin position="1"/>
        <end position="88"/>
    </location>
</feature>
<comment type="caution">
    <text evidence="2">The sequence shown here is derived from an EMBL/GenBank/DDBJ whole genome shotgun (WGS) entry which is preliminary data.</text>
</comment>
<name>A0A9N7UW64_PLEPL</name>